<evidence type="ECO:0000313" key="1">
    <source>
        <dbReference type="EMBL" id="KWV68378.1"/>
    </source>
</evidence>
<evidence type="ECO:0008006" key="3">
    <source>
        <dbReference type="Google" id="ProtNLM"/>
    </source>
</evidence>
<dbReference type="PANTHER" id="PTHR35175:SF1">
    <property type="entry name" value="OXIDOREDUCTASE"/>
    <property type="match status" value="1"/>
</dbReference>
<comment type="caution">
    <text evidence="1">The sequence shown here is derived from an EMBL/GenBank/DDBJ whole genome shotgun (WGS) entry which is preliminary data.</text>
</comment>
<gene>
    <name evidence="1" type="ORF">PFL603g_06471</name>
</gene>
<dbReference type="InterPro" id="IPR010710">
    <property type="entry name" value="DUF1289"/>
</dbReference>
<dbReference type="PATRIC" id="fig|294.195.peg.6874"/>
<dbReference type="AlphaFoldDB" id="A0A109KFL9"/>
<organism evidence="1 2">
    <name type="scientific">Pseudomonas fluorescens</name>
    <dbReference type="NCBI Taxonomy" id="294"/>
    <lineage>
        <taxon>Bacteria</taxon>
        <taxon>Pseudomonadati</taxon>
        <taxon>Pseudomonadota</taxon>
        <taxon>Gammaproteobacteria</taxon>
        <taxon>Pseudomonadales</taxon>
        <taxon>Pseudomonadaceae</taxon>
        <taxon>Pseudomonas</taxon>
    </lineage>
</organism>
<sequence length="176" mass="20405">MGAAVFFKLLQIAFMPNQTIKTPCVGLCSTVYGDLVCRGCKRYHHEVIQWNGYSAEEKQAVWQRLEQLLVQVMASKLEVFDPQRLRDQLEARKIRFVPHQSPYCWAYQLIARGARVISKLDAYGLALLPEFRERHLADLRDAIDREFFLLSEAHYERYIAPVFLKEAFGPALIATR</sequence>
<dbReference type="PANTHER" id="PTHR35175">
    <property type="entry name" value="DUF1289 DOMAIN-CONTAINING PROTEIN"/>
    <property type="match status" value="1"/>
</dbReference>
<dbReference type="Pfam" id="PF06945">
    <property type="entry name" value="DUF1289"/>
    <property type="match status" value="1"/>
</dbReference>
<proteinExistence type="predicted"/>
<name>A0A109KFL9_PSEFL</name>
<reference evidence="1 2" key="1">
    <citation type="submission" date="2015-05" db="EMBL/GenBank/DDBJ databases">
        <title>A genomic and transcriptomic approach to investigate the blue pigment phenotype in Pseudomonas fluorescens.</title>
        <authorList>
            <person name="Andreani N.A."/>
            <person name="Cardazzo B."/>
        </authorList>
    </citation>
    <scope>NUCLEOTIDE SEQUENCE [LARGE SCALE GENOMIC DNA]</scope>
    <source>
        <strain evidence="1 2">Ps_40</strain>
    </source>
</reference>
<protein>
    <recommendedName>
        <fullName evidence="3">Fe-S protein</fullName>
    </recommendedName>
</protein>
<evidence type="ECO:0000313" key="2">
    <source>
        <dbReference type="Proteomes" id="UP000063434"/>
    </source>
</evidence>
<dbReference type="Proteomes" id="UP000063434">
    <property type="component" value="Unassembled WGS sequence"/>
</dbReference>
<accession>A0A109KFL9</accession>
<dbReference type="EMBL" id="LCYC01000088">
    <property type="protein sequence ID" value="KWV68378.1"/>
    <property type="molecule type" value="Genomic_DNA"/>
</dbReference>